<feature type="compositionally biased region" description="Low complexity" evidence="1">
    <location>
        <begin position="17"/>
        <end position="30"/>
    </location>
</feature>
<evidence type="ECO:0000313" key="2">
    <source>
        <dbReference type="EMBL" id="AID60090.1"/>
    </source>
</evidence>
<protein>
    <submittedName>
        <fullName evidence="2">At4g33666-like protein</fullName>
    </submittedName>
</protein>
<reference evidence="2" key="1">
    <citation type="journal article" date="2012" name="Plant Cell">
        <title>A dominant point mutation in a RINGv E3 ubiquitin ligase homoeologous gene leads to cleistogamy in Brassica napus.</title>
        <authorList>
            <person name="Lu Y.H."/>
            <person name="Arnaud D."/>
            <person name="Belcram H."/>
            <person name="Falentin C."/>
            <person name="Rouault P."/>
            <person name="Piel N."/>
            <person name="Lucas M.O."/>
            <person name="Just J."/>
            <person name="Renard M."/>
            <person name="Delourme R."/>
            <person name="Chalhoub B."/>
        </authorList>
    </citation>
    <scope>NUCLEOTIDE SEQUENCE</scope>
    <source>
        <tissue evidence="2">Young leaves</tissue>
    </source>
</reference>
<sequence>MAPLAAMFMLSPPLIPQLPTTTTTHNNLQPQPEPSLPVVRCHLPARSSSESSESSRSKFMLWLFGDPATYDKRFQRAIELSCS</sequence>
<reference evidence="2" key="2">
    <citation type="submission" date="2012-11" db="EMBL/GenBank/DDBJ databases">
        <authorList>
            <person name="Lu Y.-H."/>
            <person name="Arnaud D."/>
            <person name="Belcram H."/>
            <person name="Falentin C."/>
            <person name="Rouault P."/>
            <person name="Piel N."/>
            <person name="Lucas M.-O."/>
            <person name="Just J."/>
            <person name="Renard M."/>
            <person name="Delourme R."/>
            <person name="Chalhoub B."/>
        </authorList>
    </citation>
    <scope>NUCLEOTIDE SEQUENCE</scope>
    <source>
        <tissue evidence="2">Young leaves</tissue>
    </source>
</reference>
<dbReference type="Gramene" id="CDX75372">
    <property type="protein sequence ID" value="CDX75372"/>
    <property type="gene ID" value="GSBRNA2T00121254001"/>
</dbReference>
<gene>
    <name evidence="2" type="ORF">GSBNAPT00096222001</name>
</gene>
<name>A0A068F4X7_BRANA</name>
<organism evidence="2">
    <name type="scientific">Brassica napus</name>
    <name type="common">Rape</name>
    <dbReference type="NCBI Taxonomy" id="3708"/>
    <lineage>
        <taxon>Eukaryota</taxon>
        <taxon>Viridiplantae</taxon>
        <taxon>Streptophyta</taxon>
        <taxon>Embryophyta</taxon>
        <taxon>Tracheophyta</taxon>
        <taxon>Spermatophyta</taxon>
        <taxon>Magnoliopsida</taxon>
        <taxon>eudicotyledons</taxon>
        <taxon>Gunneridae</taxon>
        <taxon>Pentapetalae</taxon>
        <taxon>rosids</taxon>
        <taxon>malvids</taxon>
        <taxon>Brassicales</taxon>
        <taxon>Brassicaceae</taxon>
        <taxon>Brassiceae</taxon>
        <taxon>Brassica</taxon>
    </lineage>
</organism>
<accession>A0A068F4X7</accession>
<evidence type="ECO:0000256" key="1">
    <source>
        <dbReference type="SAM" id="MobiDB-lite"/>
    </source>
</evidence>
<dbReference type="AlphaFoldDB" id="A0A068F4X7"/>
<dbReference type="EMBL" id="KC206509">
    <property type="protein sequence ID" value="AID60090.1"/>
    <property type="molecule type" value="Genomic_DNA"/>
</dbReference>
<proteinExistence type="predicted"/>
<feature type="region of interest" description="Disordered" evidence="1">
    <location>
        <begin position="16"/>
        <end position="35"/>
    </location>
</feature>